<dbReference type="InterPro" id="IPR036890">
    <property type="entry name" value="HATPase_C_sf"/>
</dbReference>
<organism evidence="1 2">
    <name type="scientific">Burkholderia stagnalis</name>
    <dbReference type="NCBI Taxonomy" id="1503054"/>
    <lineage>
        <taxon>Bacteria</taxon>
        <taxon>Pseudomonadati</taxon>
        <taxon>Pseudomonadota</taxon>
        <taxon>Betaproteobacteria</taxon>
        <taxon>Burkholderiales</taxon>
        <taxon>Burkholderiaceae</taxon>
        <taxon>Burkholderia</taxon>
        <taxon>Burkholderia cepacia complex</taxon>
    </lineage>
</organism>
<reference evidence="1 2" key="1">
    <citation type="submission" date="2019-09" db="EMBL/GenBank/DDBJ databases">
        <title>Draft genome sequences of 48 bacterial type strains from the CCUG.</title>
        <authorList>
            <person name="Tunovic T."/>
            <person name="Pineiro-Iglesias B."/>
            <person name="Unosson C."/>
            <person name="Inganas E."/>
            <person name="Ohlen M."/>
            <person name="Cardew S."/>
            <person name="Jensie-Markopoulos S."/>
            <person name="Salva-Serra F."/>
            <person name="Jaen-Luchoro D."/>
            <person name="Karlsson R."/>
            <person name="Svensson-Stadler L."/>
            <person name="Chun J."/>
            <person name="Moore E."/>
        </authorList>
    </citation>
    <scope>NUCLEOTIDE SEQUENCE [LARGE SCALE GENOMIC DNA]</scope>
    <source>
        <strain evidence="1 2">CCUG 65686</strain>
    </source>
</reference>
<gene>
    <name evidence="1" type="ORF">F7R25_14065</name>
</gene>
<dbReference type="AlphaFoldDB" id="A0A6L3MYG5"/>
<evidence type="ECO:0000313" key="2">
    <source>
        <dbReference type="Proteomes" id="UP000473470"/>
    </source>
</evidence>
<evidence type="ECO:0000313" key="1">
    <source>
        <dbReference type="EMBL" id="KAB0638028.1"/>
    </source>
</evidence>
<protein>
    <recommendedName>
        <fullName evidence="3">ATP-binding protein</fullName>
    </recommendedName>
</protein>
<dbReference type="RefSeq" id="WP_081069844.1">
    <property type="nucleotide sequence ID" value="NZ_CABVPM010000007.1"/>
</dbReference>
<dbReference type="Pfam" id="PF13589">
    <property type="entry name" value="HATPase_c_3"/>
    <property type="match status" value="1"/>
</dbReference>
<dbReference type="Proteomes" id="UP000473470">
    <property type="component" value="Unassembled WGS sequence"/>
</dbReference>
<evidence type="ECO:0008006" key="3">
    <source>
        <dbReference type="Google" id="ProtNLM"/>
    </source>
</evidence>
<dbReference type="EMBL" id="VZOK01000017">
    <property type="protein sequence ID" value="KAB0638028.1"/>
    <property type="molecule type" value="Genomic_DNA"/>
</dbReference>
<dbReference type="Gene3D" id="3.30.565.10">
    <property type="entry name" value="Histidine kinase-like ATPase, C-terminal domain"/>
    <property type="match status" value="1"/>
</dbReference>
<comment type="caution">
    <text evidence="1">The sequence shown here is derived from an EMBL/GenBank/DDBJ whole genome shotgun (WGS) entry which is preliminary data.</text>
</comment>
<sequence>MATATDRPKINAEPTKTFFVDMLTRDIALEQAVLDLVDNSVDGAKAMKDDGERPFEGREVQITFDSEKFTIWDNCGGFDSDTARNYAFRFGRPAKAKATPHSIGQFGVGMKRALFKFGNRFSVRSATSNDAWAVDVDVETWENDESGWEFPWADFEPNEKLSQNNPGTEIIVSDLRPEVSGKFSSKNFENSIIGLIKSKHRQFIAGGLQISVNGSAINATSVQLLMRDDFTPGTDELEFGEGNNRVAVRIIVGVGPSSPREAGWYVVCNGRVILEADRRAVTGWGLIEESSNSLLIPTFHNQFARFRGIVHFDSQNSSLVPWNTTKTDVDQDNAIWQASFERMMEMMRPVITFLNELDSDIDEHTREQSPLYEHISAAKVVRPEELPRAKAEFAAPARGTLAKRVKTVKIQYSKPVSQVEHLMEELSLGSAKAVGERTFDLIFQEMGEE</sequence>
<accession>A0A6L3MYG5</accession>
<proteinExistence type="predicted"/>
<dbReference type="SUPFAM" id="SSF55874">
    <property type="entry name" value="ATPase domain of HSP90 chaperone/DNA topoisomerase II/histidine kinase"/>
    <property type="match status" value="1"/>
</dbReference>
<name>A0A6L3MYG5_9BURK</name>